<feature type="region of interest" description="Disordered" evidence="1">
    <location>
        <begin position="102"/>
        <end position="124"/>
    </location>
</feature>
<feature type="compositionally biased region" description="Basic and acidic residues" evidence="1">
    <location>
        <begin position="339"/>
        <end position="349"/>
    </location>
</feature>
<protein>
    <submittedName>
        <fullName evidence="2">Uncharacterized protein</fullName>
    </submittedName>
</protein>
<keyword evidence="3" id="KW-1185">Reference proteome</keyword>
<feature type="compositionally biased region" description="Basic and acidic residues" evidence="1">
    <location>
        <begin position="104"/>
        <end position="121"/>
    </location>
</feature>
<evidence type="ECO:0000256" key="1">
    <source>
        <dbReference type="SAM" id="MobiDB-lite"/>
    </source>
</evidence>
<sequence length="381" mass="41685">MDTLRKALYPETGSRPLSDEQMKALESAAFGGVKLTALICAVLNNSSDKKGHGDTTLIFLAMASPSNREDTTHKAPTRWARRMMCLRADAFPELPRAAFVPDESLGHDRGLKEDGTKRDSQGKPTRTLSNIYIFKPTMDGPTFPSLWDVLSGRLDAQLKKGNFTVSGVVGPIVEEEESGWDDEGSDTPEAEMQYGVPIEFTLKGASLFVWKVDGDSFQLEDSSLWLESSEAFYKVDGAARLYQVQWDAFYPVLQIAKRLLDAASSAQNTEALATGSLENLQQLKPALSAFIPQVLIIATNEMPKLLTLVEYAISKLRNEDIQAQLKASHVLSCIFPQKDGDLGKDDKAEQGSVAKASKKGTTPKKAKKKGKAIQRLAVKTG</sequence>
<evidence type="ECO:0000313" key="3">
    <source>
        <dbReference type="Proteomes" id="UP000613580"/>
    </source>
</evidence>
<reference evidence="2" key="1">
    <citation type="submission" date="2020-05" db="EMBL/GenBank/DDBJ databases">
        <title>Mycena genomes resolve the evolution of fungal bioluminescence.</title>
        <authorList>
            <person name="Tsai I.J."/>
        </authorList>
    </citation>
    <scope>NUCLEOTIDE SEQUENCE</scope>
    <source>
        <strain evidence="2">110903Hualien_Pintung</strain>
    </source>
</reference>
<accession>A0A8H6TM46</accession>
<organism evidence="2 3">
    <name type="scientific">Mycena chlorophos</name>
    <name type="common">Agaric fungus</name>
    <name type="synonym">Agaricus chlorophos</name>
    <dbReference type="NCBI Taxonomy" id="658473"/>
    <lineage>
        <taxon>Eukaryota</taxon>
        <taxon>Fungi</taxon>
        <taxon>Dikarya</taxon>
        <taxon>Basidiomycota</taxon>
        <taxon>Agaricomycotina</taxon>
        <taxon>Agaricomycetes</taxon>
        <taxon>Agaricomycetidae</taxon>
        <taxon>Agaricales</taxon>
        <taxon>Marasmiineae</taxon>
        <taxon>Mycenaceae</taxon>
        <taxon>Mycena</taxon>
    </lineage>
</organism>
<dbReference type="AlphaFoldDB" id="A0A8H6TM46"/>
<feature type="region of interest" description="Disordered" evidence="1">
    <location>
        <begin position="339"/>
        <end position="381"/>
    </location>
</feature>
<proteinExistence type="predicted"/>
<gene>
    <name evidence="2" type="ORF">HMN09_00260100</name>
</gene>
<dbReference type="EMBL" id="JACAZE010000003">
    <property type="protein sequence ID" value="KAF7319227.1"/>
    <property type="molecule type" value="Genomic_DNA"/>
</dbReference>
<comment type="caution">
    <text evidence="2">The sequence shown here is derived from an EMBL/GenBank/DDBJ whole genome shotgun (WGS) entry which is preliminary data.</text>
</comment>
<feature type="compositionally biased region" description="Basic residues" evidence="1">
    <location>
        <begin position="356"/>
        <end position="372"/>
    </location>
</feature>
<name>A0A8H6TM46_MYCCL</name>
<dbReference type="Proteomes" id="UP000613580">
    <property type="component" value="Unassembled WGS sequence"/>
</dbReference>
<evidence type="ECO:0000313" key="2">
    <source>
        <dbReference type="EMBL" id="KAF7319227.1"/>
    </source>
</evidence>